<dbReference type="EC" id="3.2.1.8" evidence="10"/>
<keyword evidence="8 10" id="KW-0326">Glycosidase</keyword>
<dbReference type="Proteomes" id="UP001596147">
    <property type="component" value="Unassembled WGS sequence"/>
</dbReference>
<sequence>MGKRFSMLLTLLLVANLLIPPSMISFAETEEESLPQLKFDFEDGTTQGWGGRGGVEVLTPTADAAYSGDYGLHVSGRTSGWHGPTYNLTSFMEQEKTYIVSGWIRLPEGIEQSEVSIKVERVTDGNANYETVGSINVSDSEWVEFTGEYTLNNPVERIALYLEAYANPELEFYVDDILIEEKEVEEIPEEEFPEGAIVVDGFNITDAVTGPSLKDEFKDYFKFGVGLNGSSPSNDTVQSAAMSEIIKHQFNSVTYTNLMKPSYLLNQQESIANYENGNENPAVNYDSVIAGLEFAKENGIQMRGHVLVWHAQTPDWFFREGYKSDGEFVDRETMLHRLENYIKQVLEFMQTEYPGVIYSWDVVNEAVEIVEGHYETETGFHIRTKYGNDEDNLWYKTIGTDYIEKSFQYARKYADEDVKLFYNDYNTFQPKKTDSIYGLVASLKEKGLIDGIGMQSYMGLSYPAITSGYDNVKAALEKFGELGLELHLTELTISSDDKDEASMQRQADRYKELFEVLMSLHVKNGGPANITSVTVFGVMDEYLFYTDDKQYSRLFDGKLQPKPAFYSILSVLKMIRETSTNFGSPNIDGKKDVVWETVPATPFSVADMPVSFKTLWDDENLYVWTKVKDSTVNKNDLVEIFLHDENGIQHYKINRKGKNQSHYKVKEGKDGYVAEIKIPSAQLAIGQEIRFDIRVTDVNENRIVSWNDKKNNQEDNHESFGKLNLKDAINTATAVFGTPILDGEKDKVWDKAVSIRTEKVIEGTNGAWANVRTLWDKEHLYIYAEVHDQTLTNASANVWEQDSIEIFVDQNNGKTAGYESDDGQYRVNFNNEQSYGGAASSDNFTTFTRLTDDGYVVEAAIKLNFAAKKGIAVGFDVQVNDDQNDDGSRDSVSIWEDATGQSYQNTSRLGVLVLTNGNGYNR</sequence>
<organism evidence="13 14">
    <name type="scientific">Lederbergia graminis</name>
    <dbReference type="NCBI Taxonomy" id="735518"/>
    <lineage>
        <taxon>Bacteria</taxon>
        <taxon>Bacillati</taxon>
        <taxon>Bacillota</taxon>
        <taxon>Bacilli</taxon>
        <taxon>Bacillales</taxon>
        <taxon>Bacillaceae</taxon>
        <taxon>Lederbergia</taxon>
    </lineage>
</organism>
<dbReference type="PRINTS" id="PR00134">
    <property type="entry name" value="GLHYDRLASE10"/>
</dbReference>
<dbReference type="PANTHER" id="PTHR31490:SF90">
    <property type="entry name" value="ENDO-1,4-BETA-XYLANASE A"/>
    <property type="match status" value="1"/>
</dbReference>
<dbReference type="Gene3D" id="2.60.120.260">
    <property type="entry name" value="Galactose-binding domain-like"/>
    <property type="match status" value="1"/>
</dbReference>
<evidence type="ECO:0000256" key="5">
    <source>
        <dbReference type="ARBA" id="ARBA00022737"/>
    </source>
</evidence>
<evidence type="ECO:0000256" key="3">
    <source>
        <dbReference type="ARBA" id="ARBA00007495"/>
    </source>
</evidence>
<dbReference type="SUPFAM" id="SSF49344">
    <property type="entry name" value="CBD9-like"/>
    <property type="match status" value="2"/>
</dbReference>
<evidence type="ECO:0000259" key="12">
    <source>
        <dbReference type="PROSITE" id="PS51760"/>
    </source>
</evidence>
<dbReference type="InterPro" id="IPR044846">
    <property type="entry name" value="GH10"/>
</dbReference>
<keyword evidence="5" id="KW-0677">Repeat</keyword>
<dbReference type="InterPro" id="IPR001000">
    <property type="entry name" value="GH10_dom"/>
</dbReference>
<dbReference type="Gene3D" id="2.60.40.1190">
    <property type="match status" value="2"/>
</dbReference>
<dbReference type="InterPro" id="IPR008979">
    <property type="entry name" value="Galactose-bd-like_sf"/>
</dbReference>
<keyword evidence="11" id="KW-0732">Signal</keyword>
<keyword evidence="7 10" id="KW-0119">Carbohydrate metabolism</keyword>
<evidence type="ECO:0000256" key="6">
    <source>
        <dbReference type="ARBA" id="ARBA00022801"/>
    </source>
</evidence>
<dbReference type="Gene3D" id="3.20.20.80">
    <property type="entry name" value="Glycosidases"/>
    <property type="match status" value="1"/>
</dbReference>
<dbReference type="InterPro" id="IPR010502">
    <property type="entry name" value="Carb-bd_dom_fam9"/>
</dbReference>
<evidence type="ECO:0000256" key="7">
    <source>
        <dbReference type="ARBA" id="ARBA00023277"/>
    </source>
</evidence>
<proteinExistence type="inferred from homology"/>
<keyword evidence="9 10" id="KW-0624">Polysaccharide degradation</keyword>
<protein>
    <recommendedName>
        <fullName evidence="10">Beta-xylanase</fullName>
        <ecNumber evidence="10">3.2.1.8</ecNumber>
    </recommendedName>
</protein>
<comment type="catalytic activity">
    <reaction evidence="1 10">
        <text>Endohydrolysis of (1-&gt;4)-beta-D-xylosidic linkages in xylans.</text>
        <dbReference type="EC" id="3.2.1.8"/>
    </reaction>
</comment>
<dbReference type="InterPro" id="IPR003305">
    <property type="entry name" value="CenC_carb-bd"/>
</dbReference>
<evidence type="ECO:0000313" key="14">
    <source>
        <dbReference type="Proteomes" id="UP001596147"/>
    </source>
</evidence>
<dbReference type="CDD" id="cd00005">
    <property type="entry name" value="CBM9_like_1"/>
    <property type="match status" value="1"/>
</dbReference>
<keyword evidence="14" id="KW-1185">Reference proteome</keyword>
<comment type="similarity">
    <text evidence="3 10">Belongs to the glycosyl hydrolase 10 (cellulase F) family.</text>
</comment>
<evidence type="ECO:0000256" key="11">
    <source>
        <dbReference type="SAM" id="SignalP"/>
    </source>
</evidence>
<comment type="caution">
    <text evidence="13">The sequence shown here is derived from an EMBL/GenBank/DDBJ whole genome shotgun (WGS) entry which is preliminary data.</text>
</comment>
<keyword evidence="4" id="KW-0858">Xylan degradation</keyword>
<comment type="pathway">
    <text evidence="2">Glycan degradation; xylan degradation.</text>
</comment>
<dbReference type="Pfam" id="PF00331">
    <property type="entry name" value="Glyco_hydro_10"/>
    <property type="match status" value="1"/>
</dbReference>
<gene>
    <name evidence="13" type="ORF">ACFPM4_07095</name>
</gene>
<evidence type="ECO:0000256" key="9">
    <source>
        <dbReference type="ARBA" id="ARBA00023326"/>
    </source>
</evidence>
<evidence type="ECO:0000313" key="13">
    <source>
        <dbReference type="EMBL" id="MFC5464515.1"/>
    </source>
</evidence>
<feature type="chain" id="PRO_5046910906" description="Beta-xylanase" evidence="11">
    <location>
        <begin position="28"/>
        <end position="922"/>
    </location>
</feature>
<feature type="signal peptide" evidence="11">
    <location>
        <begin position="1"/>
        <end position="27"/>
    </location>
</feature>
<reference evidence="14" key="1">
    <citation type="journal article" date="2019" name="Int. J. Syst. Evol. Microbiol.">
        <title>The Global Catalogue of Microorganisms (GCM) 10K type strain sequencing project: providing services to taxonomists for standard genome sequencing and annotation.</title>
        <authorList>
            <consortium name="The Broad Institute Genomics Platform"/>
            <consortium name="The Broad Institute Genome Sequencing Center for Infectious Disease"/>
            <person name="Wu L."/>
            <person name="Ma J."/>
        </authorList>
    </citation>
    <scope>NUCLEOTIDE SEQUENCE [LARGE SCALE GENOMIC DNA]</scope>
    <source>
        <strain evidence="14">CGMCC 1.12237</strain>
    </source>
</reference>
<dbReference type="SUPFAM" id="SSF49785">
    <property type="entry name" value="Galactose-binding domain-like"/>
    <property type="match status" value="1"/>
</dbReference>
<keyword evidence="6 10" id="KW-0378">Hydrolase</keyword>
<dbReference type="Pfam" id="PF06452">
    <property type="entry name" value="CBM9_1"/>
    <property type="match status" value="2"/>
</dbReference>
<evidence type="ECO:0000256" key="1">
    <source>
        <dbReference type="ARBA" id="ARBA00000681"/>
    </source>
</evidence>
<evidence type="ECO:0000256" key="4">
    <source>
        <dbReference type="ARBA" id="ARBA00022651"/>
    </source>
</evidence>
<evidence type="ECO:0000256" key="10">
    <source>
        <dbReference type="RuleBase" id="RU361174"/>
    </source>
</evidence>
<evidence type="ECO:0000256" key="2">
    <source>
        <dbReference type="ARBA" id="ARBA00004851"/>
    </source>
</evidence>
<dbReference type="InterPro" id="IPR017853">
    <property type="entry name" value="GH"/>
</dbReference>
<accession>A0ABW0LGP5</accession>
<dbReference type="EMBL" id="JBHSMC010000008">
    <property type="protein sequence ID" value="MFC5464515.1"/>
    <property type="molecule type" value="Genomic_DNA"/>
</dbReference>
<dbReference type="SUPFAM" id="SSF51445">
    <property type="entry name" value="(Trans)glycosidases"/>
    <property type="match status" value="1"/>
</dbReference>
<feature type="domain" description="GH10" evidence="12">
    <location>
        <begin position="207"/>
        <end position="571"/>
    </location>
</feature>
<name>A0ABW0LGP5_9BACI</name>
<dbReference type="PANTHER" id="PTHR31490">
    <property type="entry name" value="GLYCOSYL HYDROLASE"/>
    <property type="match status" value="1"/>
</dbReference>
<evidence type="ECO:0000256" key="8">
    <source>
        <dbReference type="ARBA" id="ARBA00023295"/>
    </source>
</evidence>
<dbReference type="PROSITE" id="PS51760">
    <property type="entry name" value="GH10_2"/>
    <property type="match status" value="1"/>
</dbReference>
<dbReference type="RefSeq" id="WP_382349460.1">
    <property type="nucleotide sequence ID" value="NZ_JBHSMC010000008.1"/>
</dbReference>
<dbReference type="SMART" id="SM00633">
    <property type="entry name" value="Glyco_10"/>
    <property type="match status" value="1"/>
</dbReference>
<dbReference type="Pfam" id="PF02018">
    <property type="entry name" value="CBM_4_9"/>
    <property type="match status" value="1"/>
</dbReference>